<evidence type="ECO:0000313" key="1">
    <source>
        <dbReference type="EMBL" id="OGD91244.1"/>
    </source>
</evidence>
<accession>A0A1F5GHB4</accession>
<sequence>MNFYHNLITDKSWKLLIALRKKYQFILIGGWAVFLYTKALKSKDVDLVVEFDQLDKLREEFAVSKNDRLKKYEAKLEGLDIDIYLPFYSNLGIPAEDIKKFAVNLEGFRVPEKEILAILKQKALISRANTVKGRKDLIDLVSLFVLSDFDWDKYHQIISQYQLSDYLQFTGEILTKTTKIEELDLNIHKIAKFKKQILANLQ</sequence>
<dbReference type="SUPFAM" id="SSF81301">
    <property type="entry name" value="Nucleotidyltransferase"/>
    <property type="match status" value="1"/>
</dbReference>
<dbReference type="InterPro" id="IPR043519">
    <property type="entry name" value="NT_sf"/>
</dbReference>
<organism evidence="1 2">
    <name type="scientific">Candidatus Curtissbacteria bacterium RIFCSPHIGHO2_02_FULL_40_17</name>
    <dbReference type="NCBI Taxonomy" id="1797715"/>
    <lineage>
        <taxon>Bacteria</taxon>
        <taxon>Candidatus Curtissiibacteriota</taxon>
    </lineage>
</organism>
<proteinExistence type="predicted"/>
<protein>
    <submittedName>
        <fullName evidence="1">Uncharacterized protein</fullName>
    </submittedName>
</protein>
<dbReference type="AlphaFoldDB" id="A0A1F5GHB4"/>
<evidence type="ECO:0000313" key="2">
    <source>
        <dbReference type="Proteomes" id="UP000178492"/>
    </source>
</evidence>
<gene>
    <name evidence="1" type="ORF">A3D81_00160</name>
</gene>
<dbReference type="EMBL" id="MFBE01000019">
    <property type="protein sequence ID" value="OGD91244.1"/>
    <property type="molecule type" value="Genomic_DNA"/>
</dbReference>
<comment type="caution">
    <text evidence="1">The sequence shown here is derived from an EMBL/GenBank/DDBJ whole genome shotgun (WGS) entry which is preliminary data.</text>
</comment>
<reference evidence="1 2" key="1">
    <citation type="journal article" date="2016" name="Nat. Commun.">
        <title>Thousands of microbial genomes shed light on interconnected biogeochemical processes in an aquifer system.</title>
        <authorList>
            <person name="Anantharaman K."/>
            <person name="Brown C.T."/>
            <person name="Hug L.A."/>
            <person name="Sharon I."/>
            <person name="Castelle C.J."/>
            <person name="Probst A.J."/>
            <person name="Thomas B.C."/>
            <person name="Singh A."/>
            <person name="Wilkins M.J."/>
            <person name="Karaoz U."/>
            <person name="Brodie E.L."/>
            <person name="Williams K.H."/>
            <person name="Hubbard S.S."/>
            <person name="Banfield J.F."/>
        </authorList>
    </citation>
    <scope>NUCLEOTIDE SEQUENCE [LARGE SCALE GENOMIC DNA]</scope>
</reference>
<name>A0A1F5GHB4_9BACT</name>
<dbReference type="Proteomes" id="UP000178492">
    <property type="component" value="Unassembled WGS sequence"/>
</dbReference>
<dbReference type="STRING" id="1797715.A3D81_00160"/>